<keyword evidence="4" id="KW-1185">Reference proteome</keyword>
<dbReference type="Gene3D" id="2.60.120.1440">
    <property type="match status" value="1"/>
</dbReference>
<comment type="caution">
    <text evidence="3">The sequence shown here is derived from an EMBL/GenBank/DDBJ whole genome shotgun (WGS) entry which is preliminary data.</text>
</comment>
<evidence type="ECO:0000259" key="2">
    <source>
        <dbReference type="Pfam" id="PF16220"/>
    </source>
</evidence>
<feature type="domain" description="FecR N-terminal" evidence="2">
    <location>
        <begin position="13"/>
        <end position="54"/>
    </location>
</feature>
<gene>
    <name evidence="3" type="ORF">FGS76_11305</name>
</gene>
<sequence>MTDDIPLDRAVARQAAHWFLRWREDDLDAGARAELARWRASSPRHEQAWQRALRVAETFQGIPADLGMRTLDRRRRVDRRTALKHLALLIGVAPAAYMAGRALPLDAWRATHRTGVGERRELVLSDGTRLNLNTDTALDVRFDGAQRLLRLHRGEILVASGGDPADRPLRVRTDEGLMQALGTRFLVRRTEPGFSELAVFEGAVAVRPGQSPAPAPGRVVGAGQATGFDDQGLAANWPALESRAAWTRGRLVADAMPLARFLAELGRYRHGVLQCDSTVADLRITGTFQLDRTDPILAALPATLPVTVSFMTPYWVRVAAR</sequence>
<dbReference type="InterPro" id="IPR032623">
    <property type="entry name" value="FecR_N"/>
</dbReference>
<dbReference type="InterPro" id="IPR012373">
    <property type="entry name" value="Ferrdict_sens_TM"/>
</dbReference>
<dbReference type="EMBL" id="VCQT01000035">
    <property type="protein sequence ID" value="TMW12322.1"/>
    <property type="molecule type" value="Genomic_DNA"/>
</dbReference>
<dbReference type="InterPro" id="IPR006860">
    <property type="entry name" value="FecR"/>
</dbReference>
<protein>
    <submittedName>
        <fullName evidence="3">DUF4880 domain-containing protein</fullName>
    </submittedName>
</protein>
<name>A0ABY2XK29_9GAMM</name>
<evidence type="ECO:0000313" key="4">
    <source>
        <dbReference type="Proteomes" id="UP000739180"/>
    </source>
</evidence>
<feature type="domain" description="FecR protein" evidence="1">
    <location>
        <begin position="111"/>
        <end position="204"/>
    </location>
</feature>
<organism evidence="3 4">
    <name type="scientific">Alloalcanivorax gelatiniphagus</name>
    <dbReference type="NCBI Taxonomy" id="1194167"/>
    <lineage>
        <taxon>Bacteria</taxon>
        <taxon>Pseudomonadati</taxon>
        <taxon>Pseudomonadota</taxon>
        <taxon>Gammaproteobacteria</taxon>
        <taxon>Oceanospirillales</taxon>
        <taxon>Alcanivoracaceae</taxon>
        <taxon>Alloalcanivorax</taxon>
    </lineage>
</organism>
<accession>A0ABY2XK29</accession>
<dbReference type="PANTHER" id="PTHR30273:SF2">
    <property type="entry name" value="PROTEIN FECR"/>
    <property type="match status" value="1"/>
</dbReference>
<proteinExistence type="predicted"/>
<dbReference type="Pfam" id="PF16220">
    <property type="entry name" value="DUF4880"/>
    <property type="match status" value="1"/>
</dbReference>
<dbReference type="PIRSF" id="PIRSF018266">
    <property type="entry name" value="FecR"/>
    <property type="match status" value="1"/>
</dbReference>
<dbReference type="PANTHER" id="PTHR30273">
    <property type="entry name" value="PERIPLASMIC SIGNAL SENSOR AND SIGMA FACTOR ACTIVATOR FECR-RELATED"/>
    <property type="match status" value="1"/>
</dbReference>
<dbReference type="Pfam" id="PF04773">
    <property type="entry name" value="FecR"/>
    <property type="match status" value="1"/>
</dbReference>
<dbReference type="Proteomes" id="UP000739180">
    <property type="component" value="Unassembled WGS sequence"/>
</dbReference>
<evidence type="ECO:0000259" key="1">
    <source>
        <dbReference type="Pfam" id="PF04773"/>
    </source>
</evidence>
<dbReference type="RefSeq" id="WP_138772751.1">
    <property type="nucleotide sequence ID" value="NZ_VCQT01000035.1"/>
</dbReference>
<evidence type="ECO:0000313" key="3">
    <source>
        <dbReference type="EMBL" id="TMW12322.1"/>
    </source>
</evidence>
<reference evidence="3 4" key="1">
    <citation type="submission" date="2019-05" db="EMBL/GenBank/DDBJ databases">
        <title>Genome of Alcanivorax gelatiniphagus, an oil degrading marine bacteria.</title>
        <authorList>
            <person name="Kwon K.K."/>
        </authorList>
    </citation>
    <scope>NUCLEOTIDE SEQUENCE [LARGE SCALE GENOMIC DNA]</scope>
    <source>
        <strain evidence="3 4">MEBiC 08158</strain>
    </source>
</reference>